<name>A0ABT0R2M9_9MICO</name>
<organism evidence="5 6">
    <name type="scientific">Brachybacterium equifaecis</name>
    <dbReference type="NCBI Taxonomy" id="2910770"/>
    <lineage>
        <taxon>Bacteria</taxon>
        <taxon>Bacillati</taxon>
        <taxon>Actinomycetota</taxon>
        <taxon>Actinomycetes</taxon>
        <taxon>Micrococcales</taxon>
        <taxon>Dermabacteraceae</taxon>
        <taxon>Brachybacterium</taxon>
    </lineage>
</organism>
<protein>
    <submittedName>
        <fullName evidence="5">Gfo/Idh/MocA family oxidoreductase</fullName>
    </submittedName>
</protein>
<evidence type="ECO:0000259" key="3">
    <source>
        <dbReference type="Pfam" id="PF01408"/>
    </source>
</evidence>
<feature type="region of interest" description="Disordered" evidence="2">
    <location>
        <begin position="341"/>
        <end position="370"/>
    </location>
</feature>
<dbReference type="Gene3D" id="3.30.360.10">
    <property type="entry name" value="Dihydrodipicolinate Reductase, domain 2"/>
    <property type="match status" value="1"/>
</dbReference>
<dbReference type="PANTHER" id="PTHR43708">
    <property type="entry name" value="CONSERVED EXPRESSED OXIDOREDUCTASE (EUROFUNG)"/>
    <property type="match status" value="1"/>
</dbReference>
<reference evidence="5" key="1">
    <citation type="submission" date="2022-02" db="EMBL/GenBank/DDBJ databases">
        <authorList>
            <person name="Lee M."/>
            <person name="Kim S.-J."/>
            <person name="Jung M.-Y."/>
        </authorList>
    </citation>
    <scope>NUCLEOTIDE SEQUENCE</scope>
    <source>
        <strain evidence="5">JHP9</strain>
    </source>
</reference>
<feature type="domain" description="Gfo/Idh/MocA-like oxidoreductase C-terminal" evidence="4">
    <location>
        <begin position="132"/>
        <end position="333"/>
    </location>
</feature>
<evidence type="ECO:0000259" key="4">
    <source>
        <dbReference type="Pfam" id="PF02894"/>
    </source>
</evidence>
<dbReference type="EMBL" id="JAKNCJ010000002">
    <property type="protein sequence ID" value="MCL6423160.1"/>
    <property type="molecule type" value="Genomic_DNA"/>
</dbReference>
<comment type="caution">
    <text evidence="5">The sequence shown here is derived from an EMBL/GenBank/DDBJ whole genome shotgun (WGS) entry which is preliminary data.</text>
</comment>
<dbReference type="InterPro" id="IPR004104">
    <property type="entry name" value="Gfo/Idh/MocA-like_OxRdtase_C"/>
</dbReference>
<dbReference type="PANTHER" id="PTHR43708:SF7">
    <property type="entry name" value="OXIDOREDUCTASE"/>
    <property type="match status" value="1"/>
</dbReference>
<evidence type="ECO:0000256" key="2">
    <source>
        <dbReference type="SAM" id="MobiDB-lite"/>
    </source>
</evidence>
<evidence type="ECO:0000313" key="6">
    <source>
        <dbReference type="Proteomes" id="UP001203761"/>
    </source>
</evidence>
<dbReference type="SUPFAM" id="SSF51735">
    <property type="entry name" value="NAD(P)-binding Rossmann-fold domains"/>
    <property type="match status" value="1"/>
</dbReference>
<dbReference type="Gene3D" id="3.40.50.720">
    <property type="entry name" value="NAD(P)-binding Rossmann-like Domain"/>
    <property type="match status" value="1"/>
</dbReference>
<evidence type="ECO:0000313" key="5">
    <source>
        <dbReference type="EMBL" id="MCL6423160.1"/>
    </source>
</evidence>
<dbReference type="InterPro" id="IPR036291">
    <property type="entry name" value="NAD(P)-bd_dom_sf"/>
</dbReference>
<dbReference type="InterPro" id="IPR000683">
    <property type="entry name" value="Gfo/Idh/MocA-like_OxRdtase_N"/>
</dbReference>
<dbReference type="InterPro" id="IPR051317">
    <property type="entry name" value="Gfo/Idh/MocA_oxidoreduct"/>
</dbReference>
<keyword evidence="6" id="KW-1185">Reference proteome</keyword>
<evidence type="ECO:0000256" key="1">
    <source>
        <dbReference type="ARBA" id="ARBA00010928"/>
    </source>
</evidence>
<gene>
    <name evidence="5" type="ORF">Bequi_07145</name>
</gene>
<dbReference type="Proteomes" id="UP001203761">
    <property type="component" value="Unassembled WGS sequence"/>
</dbReference>
<sequence length="370" mass="40639">MLNVAFIGNGKSTNRYHAPFLLFRPETFRIRTIYGRSAPTWDLIDGVRYVRDPEEIWSDPEIDLVIVTTTTAESHAQFAREALEHGKNVVVDKPFAPTAAEAREIFDLAAEKGLFVQGYQNRRFDSDFLTAKSVIESGVLGELLEVEMHYDYYRPEVPESFAPAEDPGLSFLYAHGVHTLDQAISLFGAPAAVRSDVRQLLGAGRMNDYFDVALDYEGFTVRVASSYFRVVNRPRFVLYGRRGVFVKTTEDRQEEHLKLFAVPGTPGFGLDLPEHYGTLTYVDAAGERHEEKVPSIPGDYARFYDGVHASIVEGAEKIVRDEETIAVIGILEEGMRGWVPASAAASEGSPAGGGASAGADAPEGTGAAPR</sequence>
<comment type="similarity">
    <text evidence="1">Belongs to the Gfo/Idh/MocA family.</text>
</comment>
<feature type="domain" description="Gfo/Idh/MocA-like oxidoreductase N-terminal" evidence="3">
    <location>
        <begin position="2"/>
        <end position="117"/>
    </location>
</feature>
<proteinExistence type="inferred from homology"/>
<accession>A0ABT0R2M9</accession>
<dbReference type="RefSeq" id="WP_249737249.1">
    <property type="nucleotide sequence ID" value="NZ_JAKNCJ010000002.1"/>
</dbReference>
<dbReference type="Pfam" id="PF01408">
    <property type="entry name" value="GFO_IDH_MocA"/>
    <property type="match status" value="1"/>
</dbReference>
<dbReference type="Pfam" id="PF02894">
    <property type="entry name" value="GFO_IDH_MocA_C"/>
    <property type="match status" value="1"/>
</dbReference>